<keyword evidence="2" id="KW-1185">Reference proteome</keyword>
<reference evidence="2" key="1">
    <citation type="journal article" date="2019" name="Int. J. Syst. Evol. Microbiol.">
        <title>The Global Catalogue of Microorganisms (GCM) 10K type strain sequencing project: providing services to taxonomists for standard genome sequencing and annotation.</title>
        <authorList>
            <consortium name="The Broad Institute Genomics Platform"/>
            <consortium name="The Broad Institute Genome Sequencing Center for Infectious Disease"/>
            <person name="Wu L."/>
            <person name="Ma J."/>
        </authorList>
    </citation>
    <scope>NUCLEOTIDE SEQUENCE [LARGE SCALE GENOMIC DNA]</scope>
    <source>
        <strain evidence="2">CGMCC 4.7020</strain>
    </source>
</reference>
<proteinExistence type="predicted"/>
<name>A0ABW3XMH9_9ACTN</name>
<sequence length="71" mass="7276">MALPQMAYPAYILTSSTENGTAQITLGIGRDAELIGQDGADALAAKLIASLGELTGATVYTTKVTMTETAI</sequence>
<evidence type="ECO:0000313" key="2">
    <source>
        <dbReference type="Proteomes" id="UP001597058"/>
    </source>
</evidence>
<dbReference type="Proteomes" id="UP001597058">
    <property type="component" value="Unassembled WGS sequence"/>
</dbReference>
<comment type="caution">
    <text evidence="1">The sequence shown here is derived from an EMBL/GenBank/DDBJ whole genome shotgun (WGS) entry which is preliminary data.</text>
</comment>
<accession>A0ABW3XMH9</accession>
<evidence type="ECO:0000313" key="1">
    <source>
        <dbReference type="EMBL" id="MFD1309724.1"/>
    </source>
</evidence>
<dbReference type="EMBL" id="JBHTMM010000041">
    <property type="protein sequence ID" value="MFD1309724.1"/>
    <property type="molecule type" value="Genomic_DNA"/>
</dbReference>
<dbReference type="RefSeq" id="WP_381329067.1">
    <property type="nucleotide sequence ID" value="NZ_JBHTMM010000041.1"/>
</dbReference>
<gene>
    <name evidence="1" type="ORF">ACFQ5X_28180</name>
</gene>
<organism evidence="1 2">
    <name type="scientific">Streptomyces kaempferi</name>
    <dbReference type="NCBI Taxonomy" id="333725"/>
    <lineage>
        <taxon>Bacteria</taxon>
        <taxon>Bacillati</taxon>
        <taxon>Actinomycetota</taxon>
        <taxon>Actinomycetes</taxon>
        <taxon>Kitasatosporales</taxon>
        <taxon>Streptomycetaceae</taxon>
        <taxon>Streptomyces</taxon>
    </lineage>
</organism>
<protein>
    <submittedName>
        <fullName evidence="1">Uncharacterized protein</fullName>
    </submittedName>
</protein>